<keyword evidence="1" id="KW-0812">Transmembrane</keyword>
<comment type="caution">
    <text evidence="3">The sequence shown here is derived from an EMBL/GenBank/DDBJ whole genome shotgun (WGS) entry which is preliminary data.</text>
</comment>
<protein>
    <submittedName>
        <fullName evidence="3">Apolipoprotein D-like 4</fullName>
    </submittedName>
</protein>
<keyword evidence="1" id="KW-1133">Transmembrane helix</keyword>
<keyword evidence="1" id="KW-0472">Membrane</keyword>
<dbReference type="InterPro" id="IPR000566">
    <property type="entry name" value="Lipocln_cytosolic_FA-bd_dom"/>
</dbReference>
<dbReference type="AlphaFoldDB" id="A0A8J5TMU3"/>
<dbReference type="OrthoDB" id="6339451at2759"/>
<evidence type="ECO:0000259" key="2">
    <source>
        <dbReference type="Pfam" id="PF08212"/>
    </source>
</evidence>
<proteinExistence type="predicted"/>
<evidence type="ECO:0000256" key="1">
    <source>
        <dbReference type="SAM" id="Phobius"/>
    </source>
</evidence>
<dbReference type="PANTHER" id="PTHR10612:SF62">
    <property type="entry name" value="LIPOCALIN_CYTOSOLIC FATTY-ACID BINDING DOMAIN-CONTAINING PROTEIN"/>
    <property type="match status" value="1"/>
</dbReference>
<dbReference type="PANTHER" id="PTHR10612">
    <property type="entry name" value="APOLIPOPROTEIN D"/>
    <property type="match status" value="1"/>
</dbReference>
<dbReference type="GO" id="GO:0006629">
    <property type="term" value="P:lipid metabolic process"/>
    <property type="evidence" value="ECO:0007669"/>
    <property type="project" value="TreeGrafter"/>
</dbReference>
<sequence>MKPTTVHLLGISRVPHQRVIAATAQLPTRPMKVNKMQSAVLLCVVAVVGGVSAMSVTPFGHVSKGLCPNITNKEDFDPVPYLGRWYEMERFFMIWENHMDCVNAIYNDLGEGEVEVHNTARTQGGAFTDIIGSAEVTEPGVLLVHFPGHVAAKYHVLDTDYETFTAVYNCVQEANLKFEYAWILSRSMTMDEATLETARQVFISNNIDINFFSTTYQGDDCPYLP</sequence>
<dbReference type="Proteomes" id="UP000747542">
    <property type="component" value="Unassembled WGS sequence"/>
</dbReference>
<dbReference type="GO" id="GO:0005737">
    <property type="term" value="C:cytoplasm"/>
    <property type="evidence" value="ECO:0007669"/>
    <property type="project" value="TreeGrafter"/>
</dbReference>
<accession>A0A8J5TMU3</accession>
<organism evidence="3 4">
    <name type="scientific">Homarus americanus</name>
    <name type="common">American lobster</name>
    <dbReference type="NCBI Taxonomy" id="6706"/>
    <lineage>
        <taxon>Eukaryota</taxon>
        <taxon>Metazoa</taxon>
        <taxon>Ecdysozoa</taxon>
        <taxon>Arthropoda</taxon>
        <taxon>Crustacea</taxon>
        <taxon>Multicrustacea</taxon>
        <taxon>Malacostraca</taxon>
        <taxon>Eumalacostraca</taxon>
        <taxon>Eucarida</taxon>
        <taxon>Decapoda</taxon>
        <taxon>Pleocyemata</taxon>
        <taxon>Astacidea</taxon>
        <taxon>Nephropoidea</taxon>
        <taxon>Nephropidae</taxon>
        <taxon>Homarus</taxon>
    </lineage>
</organism>
<dbReference type="Pfam" id="PF08212">
    <property type="entry name" value="Lipocalin_2"/>
    <property type="match status" value="1"/>
</dbReference>
<feature type="transmembrane region" description="Helical" evidence="1">
    <location>
        <begin position="39"/>
        <end position="60"/>
    </location>
</feature>
<evidence type="ECO:0000313" key="3">
    <source>
        <dbReference type="EMBL" id="KAG7177720.1"/>
    </source>
</evidence>
<gene>
    <name evidence="3" type="primary">Apod-L4</name>
    <name evidence="3" type="ORF">Hamer_G008389</name>
</gene>
<name>A0A8J5TMU3_HOMAM</name>
<evidence type="ECO:0000313" key="4">
    <source>
        <dbReference type="Proteomes" id="UP000747542"/>
    </source>
</evidence>
<reference evidence="3" key="1">
    <citation type="journal article" date="2021" name="Sci. Adv.">
        <title>The American lobster genome reveals insights on longevity, neural, and immune adaptations.</title>
        <authorList>
            <person name="Polinski J.M."/>
            <person name="Zimin A.V."/>
            <person name="Clark K.F."/>
            <person name="Kohn A.B."/>
            <person name="Sadowski N."/>
            <person name="Timp W."/>
            <person name="Ptitsyn A."/>
            <person name="Khanna P."/>
            <person name="Romanova D.Y."/>
            <person name="Williams P."/>
            <person name="Greenwood S.J."/>
            <person name="Moroz L.L."/>
            <person name="Walt D.R."/>
            <person name="Bodnar A.G."/>
        </authorList>
    </citation>
    <scope>NUCLEOTIDE SEQUENCE</scope>
    <source>
        <strain evidence="3">GMGI-L3</strain>
    </source>
</reference>
<feature type="domain" description="Lipocalin/cytosolic fatty-acid binding" evidence="2">
    <location>
        <begin position="81"/>
        <end position="210"/>
    </location>
</feature>
<dbReference type="EMBL" id="JAHLQT010001931">
    <property type="protein sequence ID" value="KAG7177720.1"/>
    <property type="molecule type" value="Genomic_DNA"/>
</dbReference>
<dbReference type="GO" id="GO:0000302">
    <property type="term" value="P:response to reactive oxygen species"/>
    <property type="evidence" value="ECO:0007669"/>
    <property type="project" value="TreeGrafter"/>
</dbReference>
<keyword evidence="4" id="KW-1185">Reference proteome</keyword>